<dbReference type="GO" id="GO:0009898">
    <property type="term" value="C:cytoplasmic side of plasma membrane"/>
    <property type="evidence" value="ECO:0007669"/>
    <property type="project" value="TreeGrafter"/>
</dbReference>
<sequence length="206" mass="22204">MNFLTTFLIVAVALMPVAYGLSSKIWSKETTFQKLSSAGKTRVGLYGFSFEDCGGSSDPLHGNVSLSPNDPVTLPGKLTVSFNASFGVDVKSPLKVVLELKKKELIWIDLPCVDGIGSCTYDDFCKMLPPEPASGCPPPLKEKGLPCRCPVKAGKYSLPPAVFTIPTIPKVPEFLADGDYKANVKAYYGSKELGCINLTFSLKLNE</sequence>
<name>A0A8B7Y108_ACAPL</name>
<dbReference type="InterPro" id="IPR036846">
    <property type="entry name" value="GM2-AP_sf"/>
</dbReference>
<dbReference type="InterPro" id="IPR028996">
    <property type="entry name" value="GM2-AP"/>
</dbReference>
<dbReference type="InterPro" id="IPR003172">
    <property type="entry name" value="ML_dom"/>
</dbReference>
<keyword evidence="1 2" id="KW-0732">Signal</keyword>
<dbReference type="AlphaFoldDB" id="A0A8B7Y108"/>
<dbReference type="PANTHER" id="PTHR17357">
    <property type="entry name" value="GM2 GANGLIOSIDE ACTIVATOR PROTEIN"/>
    <property type="match status" value="1"/>
</dbReference>
<evidence type="ECO:0000256" key="1">
    <source>
        <dbReference type="ARBA" id="ARBA00022729"/>
    </source>
</evidence>
<accession>A0A8B7Y108</accession>
<evidence type="ECO:0000259" key="3">
    <source>
        <dbReference type="SMART" id="SM00737"/>
    </source>
</evidence>
<dbReference type="GO" id="GO:0006689">
    <property type="term" value="P:ganglioside catabolic process"/>
    <property type="evidence" value="ECO:0007669"/>
    <property type="project" value="InterPro"/>
</dbReference>
<gene>
    <name evidence="5" type="primary">LOC110977224</name>
</gene>
<keyword evidence="4" id="KW-1185">Reference proteome</keyword>
<dbReference type="GeneID" id="110977224"/>
<feature type="chain" id="PRO_5034804653" evidence="2">
    <location>
        <begin position="21"/>
        <end position="206"/>
    </location>
</feature>
<feature type="signal peptide" evidence="2">
    <location>
        <begin position="1"/>
        <end position="20"/>
    </location>
</feature>
<evidence type="ECO:0000256" key="2">
    <source>
        <dbReference type="SAM" id="SignalP"/>
    </source>
</evidence>
<proteinExistence type="predicted"/>
<dbReference type="RefSeq" id="XP_022086849.1">
    <property type="nucleotide sequence ID" value="XM_022231157.1"/>
</dbReference>
<evidence type="ECO:0000313" key="5">
    <source>
        <dbReference type="RefSeq" id="XP_022086849.1"/>
    </source>
</evidence>
<dbReference type="GO" id="GO:0005319">
    <property type="term" value="F:lipid transporter activity"/>
    <property type="evidence" value="ECO:0007669"/>
    <property type="project" value="TreeGrafter"/>
</dbReference>
<dbReference type="OrthoDB" id="6409159at2759"/>
<feature type="domain" description="MD-2-related lipid-recognition" evidence="3">
    <location>
        <begin position="50"/>
        <end position="200"/>
    </location>
</feature>
<dbReference type="GO" id="GO:0008047">
    <property type="term" value="F:enzyme activator activity"/>
    <property type="evidence" value="ECO:0007669"/>
    <property type="project" value="InterPro"/>
</dbReference>
<dbReference type="PANTHER" id="PTHR17357:SF0">
    <property type="entry name" value="GANGLIOSIDE GM2 ACTIVATOR"/>
    <property type="match status" value="1"/>
</dbReference>
<evidence type="ECO:0000313" key="4">
    <source>
        <dbReference type="Proteomes" id="UP000694845"/>
    </source>
</evidence>
<dbReference type="KEGG" id="aplc:110977224"/>
<dbReference type="Proteomes" id="UP000694845">
    <property type="component" value="Unplaced"/>
</dbReference>
<dbReference type="SUPFAM" id="SSF63707">
    <property type="entry name" value="Ganglioside M2 (gm2) activator"/>
    <property type="match status" value="1"/>
</dbReference>
<organism evidence="4 5">
    <name type="scientific">Acanthaster planci</name>
    <name type="common">Crown-of-thorns starfish</name>
    <dbReference type="NCBI Taxonomy" id="133434"/>
    <lineage>
        <taxon>Eukaryota</taxon>
        <taxon>Metazoa</taxon>
        <taxon>Echinodermata</taxon>
        <taxon>Eleutherozoa</taxon>
        <taxon>Asterozoa</taxon>
        <taxon>Asteroidea</taxon>
        <taxon>Valvatacea</taxon>
        <taxon>Valvatida</taxon>
        <taxon>Acanthasteridae</taxon>
        <taxon>Acanthaster</taxon>
    </lineage>
</organism>
<dbReference type="OMA" id="WENCGPP"/>
<dbReference type="SMART" id="SM00737">
    <property type="entry name" value="ML"/>
    <property type="match status" value="1"/>
</dbReference>
<reference evidence="5" key="1">
    <citation type="submission" date="2025-08" db="UniProtKB">
        <authorList>
            <consortium name="RefSeq"/>
        </authorList>
    </citation>
    <scope>IDENTIFICATION</scope>
</reference>
<dbReference type="Pfam" id="PF02221">
    <property type="entry name" value="E1_DerP2_DerF2"/>
    <property type="match status" value="1"/>
</dbReference>
<protein>
    <submittedName>
        <fullName evidence="5">Ganglioside GM2 activator-like</fullName>
    </submittedName>
</protein>
<dbReference type="Gene3D" id="2.70.220.10">
    <property type="entry name" value="Ganglioside GM2 activator"/>
    <property type="match status" value="1"/>
</dbReference>